<organism evidence="2 3">
    <name type="scientific">Tagetes erecta</name>
    <name type="common">African marigold</name>
    <dbReference type="NCBI Taxonomy" id="13708"/>
    <lineage>
        <taxon>Eukaryota</taxon>
        <taxon>Viridiplantae</taxon>
        <taxon>Streptophyta</taxon>
        <taxon>Embryophyta</taxon>
        <taxon>Tracheophyta</taxon>
        <taxon>Spermatophyta</taxon>
        <taxon>Magnoliopsida</taxon>
        <taxon>eudicotyledons</taxon>
        <taxon>Gunneridae</taxon>
        <taxon>Pentapetalae</taxon>
        <taxon>asterids</taxon>
        <taxon>campanulids</taxon>
        <taxon>Asterales</taxon>
        <taxon>Asteraceae</taxon>
        <taxon>Asteroideae</taxon>
        <taxon>Heliantheae alliance</taxon>
        <taxon>Tageteae</taxon>
        <taxon>Tagetes</taxon>
    </lineage>
</organism>
<dbReference type="Proteomes" id="UP001229421">
    <property type="component" value="Unassembled WGS sequence"/>
</dbReference>
<reference evidence="2" key="1">
    <citation type="journal article" date="2023" name="bioRxiv">
        <title>Improved chromosome-level genome assembly for marigold (Tagetes erecta).</title>
        <authorList>
            <person name="Jiang F."/>
            <person name="Yuan L."/>
            <person name="Wang S."/>
            <person name="Wang H."/>
            <person name="Xu D."/>
            <person name="Wang A."/>
            <person name="Fan W."/>
        </authorList>
    </citation>
    <scope>NUCLEOTIDE SEQUENCE</scope>
    <source>
        <strain evidence="2">WSJ</strain>
        <tissue evidence="2">Leaf</tissue>
    </source>
</reference>
<evidence type="ECO:0000256" key="1">
    <source>
        <dbReference type="SAM" id="Phobius"/>
    </source>
</evidence>
<feature type="transmembrane region" description="Helical" evidence="1">
    <location>
        <begin position="33"/>
        <end position="53"/>
    </location>
</feature>
<proteinExistence type="predicted"/>
<gene>
    <name evidence="2" type="ORF">QVD17_42449</name>
</gene>
<evidence type="ECO:0000313" key="3">
    <source>
        <dbReference type="Proteomes" id="UP001229421"/>
    </source>
</evidence>
<evidence type="ECO:0000313" key="2">
    <source>
        <dbReference type="EMBL" id="KAK1405846.1"/>
    </source>
</evidence>
<protein>
    <submittedName>
        <fullName evidence="2">Uncharacterized protein</fullName>
    </submittedName>
</protein>
<keyword evidence="1" id="KW-0472">Membrane</keyword>
<feature type="transmembrane region" description="Helical" evidence="1">
    <location>
        <begin position="99"/>
        <end position="115"/>
    </location>
</feature>
<dbReference type="AlphaFoldDB" id="A0AAD8JLL5"/>
<accession>A0AAD8JLL5</accession>
<keyword evidence="3" id="KW-1185">Reference proteome</keyword>
<keyword evidence="1" id="KW-1133">Transmembrane helix</keyword>
<comment type="caution">
    <text evidence="2">The sequence shown here is derived from an EMBL/GenBank/DDBJ whole genome shotgun (WGS) entry which is preliminary data.</text>
</comment>
<sequence length="127" mass="14655">MNCWRQSYILSLWTEEKGGSAGRGLYRERSKELMVVNGGVTIILFVVTNPVCVPKKRNLSIFRGLKGAWKHIRTLEWKWKRDGTPVPSEMVRSLAQKKGLIRIILTWFCFLYYFNNTGSGSSPTRIE</sequence>
<keyword evidence="1" id="KW-0812">Transmembrane</keyword>
<dbReference type="EMBL" id="JAUHHV010000023">
    <property type="protein sequence ID" value="KAK1405846.1"/>
    <property type="molecule type" value="Genomic_DNA"/>
</dbReference>
<name>A0AAD8JLL5_TARER</name>